<dbReference type="EMBL" id="CAJNRG010004577">
    <property type="protein sequence ID" value="CAF2067046.1"/>
    <property type="molecule type" value="Genomic_DNA"/>
</dbReference>
<protein>
    <submittedName>
        <fullName evidence="2">Uncharacterized protein</fullName>
    </submittedName>
</protein>
<feature type="transmembrane region" description="Helical" evidence="1">
    <location>
        <begin position="52"/>
        <end position="69"/>
    </location>
</feature>
<feature type="non-terminal residue" evidence="2">
    <location>
        <position position="1"/>
    </location>
</feature>
<proteinExistence type="predicted"/>
<name>A0A816QYN8_9BILA</name>
<keyword evidence="1" id="KW-1133">Transmembrane helix</keyword>
<dbReference type="Proteomes" id="UP000663887">
    <property type="component" value="Unassembled WGS sequence"/>
</dbReference>
<accession>A0A816QYN8</accession>
<evidence type="ECO:0000313" key="3">
    <source>
        <dbReference type="Proteomes" id="UP000663887"/>
    </source>
</evidence>
<gene>
    <name evidence="2" type="ORF">XDN619_LOCUS11825</name>
</gene>
<evidence type="ECO:0000313" key="2">
    <source>
        <dbReference type="EMBL" id="CAF2067046.1"/>
    </source>
</evidence>
<dbReference type="AlphaFoldDB" id="A0A816QYN8"/>
<keyword evidence="1" id="KW-0812">Transmembrane</keyword>
<comment type="caution">
    <text evidence="2">The sequence shown here is derived from an EMBL/GenBank/DDBJ whole genome shotgun (WGS) entry which is preliminary data.</text>
</comment>
<evidence type="ECO:0000256" key="1">
    <source>
        <dbReference type="SAM" id="Phobius"/>
    </source>
</evidence>
<sequence>ADILTNEWFSRAHSLSFEVESELSFWQELTWNQWRKSAEIPENIVTYSKIQIRREILFVMCLLIILYYFKNDSQQFLILLFIFSKIYLFIRRVFFYKTNPNLEQRHLTLPRLDFYHKN</sequence>
<reference evidence="2" key="1">
    <citation type="submission" date="2021-02" db="EMBL/GenBank/DDBJ databases">
        <authorList>
            <person name="Nowell W R."/>
        </authorList>
    </citation>
    <scope>NUCLEOTIDE SEQUENCE</scope>
</reference>
<organism evidence="2 3">
    <name type="scientific">Rotaria magnacalcarata</name>
    <dbReference type="NCBI Taxonomy" id="392030"/>
    <lineage>
        <taxon>Eukaryota</taxon>
        <taxon>Metazoa</taxon>
        <taxon>Spiralia</taxon>
        <taxon>Gnathifera</taxon>
        <taxon>Rotifera</taxon>
        <taxon>Eurotatoria</taxon>
        <taxon>Bdelloidea</taxon>
        <taxon>Philodinida</taxon>
        <taxon>Philodinidae</taxon>
        <taxon>Rotaria</taxon>
    </lineage>
</organism>
<feature type="transmembrane region" description="Helical" evidence="1">
    <location>
        <begin position="75"/>
        <end position="95"/>
    </location>
</feature>
<keyword evidence="1" id="KW-0472">Membrane</keyword>